<dbReference type="Gene3D" id="3.40.50.150">
    <property type="entry name" value="Vaccinia Virus protein VP39"/>
    <property type="match status" value="1"/>
</dbReference>
<evidence type="ECO:0000256" key="2">
    <source>
        <dbReference type="ARBA" id="ARBA00022603"/>
    </source>
</evidence>
<keyword evidence="8" id="KW-1185">Reference proteome</keyword>
<evidence type="ECO:0000256" key="5">
    <source>
        <dbReference type="RuleBase" id="RU362026"/>
    </source>
</evidence>
<feature type="domain" description="DNA methylase N-4/N-6" evidence="6">
    <location>
        <begin position="116"/>
        <end position="190"/>
    </location>
</feature>
<dbReference type="PANTHER" id="PTHR13370:SF3">
    <property type="entry name" value="TRNA (GUANINE(10)-N2)-METHYLTRANSFERASE HOMOLOG"/>
    <property type="match status" value="1"/>
</dbReference>
<dbReference type="EC" id="2.1.1.-" evidence="5"/>
<dbReference type="PANTHER" id="PTHR13370">
    <property type="entry name" value="RNA METHYLASE-RELATED"/>
    <property type="match status" value="1"/>
</dbReference>
<gene>
    <name evidence="7" type="ORF">OICFNHDK_3815</name>
</gene>
<reference evidence="7" key="1">
    <citation type="journal article" date="2016" name="Front. Microbiol.">
        <title>Genome Sequence of the Piezophilic, Mesophilic Sulfate-Reducing Bacterium Desulfovibrio indicus J2T.</title>
        <authorList>
            <person name="Cao J."/>
            <person name="Maignien L."/>
            <person name="Shao Z."/>
            <person name="Alain K."/>
            <person name="Jebbar M."/>
        </authorList>
    </citation>
    <scope>NUCLEOTIDE SEQUENCE</scope>
    <source>
        <strain evidence="7">DSM 21893</strain>
    </source>
</reference>
<comment type="similarity">
    <text evidence="1 5">Belongs to the N(4)/N(6)-methyltransferase family.</text>
</comment>
<comment type="catalytic activity">
    <reaction evidence="4">
        <text>a 2'-deoxyadenosine in DNA + S-adenosyl-L-methionine = an N(6)-methyl-2'-deoxyadenosine in DNA + S-adenosyl-L-homocysteine + H(+)</text>
        <dbReference type="Rhea" id="RHEA:15197"/>
        <dbReference type="Rhea" id="RHEA-COMP:12418"/>
        <dbReference type="Rhea" id="RHEA-COMP:12419"/>
        <dbReference type="ChEBI" id="CHEBI:15378"/>
        <dbReference type="ChEBI" id="CHEBI:57856"/>
        <dbReference type="ChEBI" id="CHEBI:59789"/>
        <dbReference type="ChEBI" id="CHEBI:90615"/>
        <dbReference type="ChEBI" id="CHEBI:90616"/>
        <dbReference type="EC" id="2.1.1.72"/>
    </reaction>
</comment>
<organism evidence="7 8">
    <name type="scientific">Methylobacterium bullatum</name>
    <dbReference type="NCBI Taxonomy" id="570505"/>
    <lineage>
        <taxon>Bacteria</taxon>
        <taxon>Pseudomonadati</taxon>
        <taxon>Pseudomonadota</taxon>
        <taxon>Alphaproteobacteria</taxon>
        <taxon>Hyphomicrobiales</taxon>
        <taxon>Methylobacteriaceae</taxon>
        <taxon>Methylobacterium</taxon>
    </lineage>
</organism>
<dbReference type="GO" id="GO:0032259">
    <property type="term" value="P:methylation"/>
    <property type="evidence" value="ECO:0007669"/>
    <property type="project" value="UniProtKB-KW"/>
</dbReference>
<accession>A0AAV4ZBH7</accession>
<comment type="caution">
    <text evidence="7">The sequence shown here is derived from an EMBL/GenBank/DDBJ whole genome shotgun (WGS) entry which is preliminary data.</text>
</comment>
<dbReference type="AlphaFoldDB" id="A0AAV4ZBH7"/>
<dbReference type="GO" id="GO:0009007">
    <property type="term" value="F:site-specific DNA-methyltransferase (adenine-specific) activity"/>
    <property type="evidence" value="ECO:0007669"/>
    <property type="project" value="UniProtKB-EC"/>
</dbReference>
<dbReference type="Pfam" id="PF01555">
    <property type="entry name" value="N6_N4_Mtase"/>
    <property type="match status" value="1"/>
</dbReference>
<keyword evidence="2" id="KW-0489">Methyltransferase</keyword>
<dbReference type="EMBL" id="BPQF01000019">
    <property type="protein sequence ID" value="GJD41332.1"/>
    <property type="molecule type" value="Genomic_DNA"/>
</dbReference>
<proteinExistence type="inferred from homology"/>
<dbReference type="InterPro" id="IPR002052">
    <property type="entry name" value="DNA_methylase_N6_adenine_CS"/>
</dbReference>
<dbReference type="SUPFAM" id="SSF53335">
    <property type="entry name" value="S-adenosyl-L-methionine-dependent methyltransferases"/>
    <property type="match status" value="1"/>
</dbReference>
<name>A0AAV4ZBH7_9HYPH</name>
<dbReference type="GO" id="GO:0003677">
    <property type="term" value="F:DNA binding"/>
    <property type="evidence" value="ECO:0007669"/>
    <property type="project" value="InterPro"/>
</dbReference>
<evidence type="ECO:0000313" key="8">
    <source>
        <dbReference type="Proteomes" id="UP001055307"/>
    </source>
</evidence>
<evidence type="ECO:0000313" key="7">
    <source>
        <dbReference type="EMBL" id="GJD41332.1"/>
    </source>
</evidence>
<dbReference type="PROSITE" id="PS00092">
    <property type="entry name" value="N6_MTASE"/>
    <property type="match status" value="1"/>
</dbReference>
<dbReference type="InterPro" id="IPR001091">
    <property type="entry name" value="RM_Methyltransferase"/>
</dbReference>
<keyword evidence="3" id="KW-0808">Transferase</keyword>
<evidence type="ECO:0000256" key="1">
    <source>
        <dbReference type="ARBA" id="ARBA00006594"/>
    </source>
</evidence>
<evidence type="ECO:0000259" key="6">
    <source>
        <dbReference type="Pfam" id="PF01555"/>
    </source>
</evidence>
<dbReference type="GO" id="GO:0008170">
    <property type="term" value="F:N-methyltransferase activity"/>
    <property type="evidence" value="ECO:0007669"/>
    <property type="project" value="InterPro"/>
</dbReference>
<dbReference type="InterPro" id="IPR002941">
    <property type="entry name" value="DNA_methylase_N4/N6"/>
</dbReference>
<sequence length="217" mass="24114">MSNRVEHLAEGVTLYLGDAEEVAELVTGVDVVVSDPPYPNSAGHFLDGIAAAEKVCRTFACDRWLIFWTEIEAPPVPLPLVGIHIWHRSNTNRPDNYEPVFVFNRDGKKRASRVLSYPVVALGLTGCWEATEHPTQKHSGLMADLIKRHSEADEMIFDPFMGSGTTGVAAVKLGRRFVGCEVEPRFFDIACRRIADELRRPQLFAEPVARQSQGALL</sequence>
<dbReference type="GO" id="GO:0005737">
    <property type="term" value="C:cytoplasm"/>
    <property type="evidence" value="ECO:0007669"/>
    <property type="project" value="TreeGrafter"/>
</dbReference>
<protein>
    <recommendedName>
        <fullName evidence="5">Methyltransferase</fullName>
        <ecNumber evidence="5">2.1.1.-</ecNumber>
    </recommendedName>
</protein>
<dbReference type="Proteomes" id="UP001055307">
    <property type="component" value="Unassembled WGS sequence"/>
</dbReference>
<dbReference type="RefSeq" id="WP_192215643.1">
    <property type="nucleotide sequence ID" value="NZ_BPQF01000019.1"/>
</dbReference>
<dbReference type="PRINTS" id="PR00508">
    <property type="entry name" value="S21N4MTFRASE"/>
</dbReference>
<evidence type="ECO:0000256" key="3">
    <source>
        <dbReference type="ARBA" id="ARBA00022679"/>
    </source>
</evidence>
<reference evidence="7" key="2">
    <citation type="submission" date="2021-08" db="EMBL/GenBank/DDBJ databases">
        <authorList>
            <person name="Tani A."/>
            <person name="Ola A."/>
            <person name="Ogura Y."/>
            <person name="Katsura K."/>
            <person name="Hayashi T."/>
        </authorList>
    </citation>
    <scope>NUCLEOTIDE SEQUENCE</scope>
    <source>
        <strain evidence="7">DSM 21893</strain>
    </source>
</reference>
<dbReference type="InterPro" id="IPR029063">
    <property type="entry name" value="SAM-dependent_MTases_sf"/>
</dbReference>
<evidence type="ECO:0000256" key="4">
    <source>
        <dbReference type="ARBA" id="ARBA00047942"/>
    </source>
</evidence>